<feature type="region of interest" description="Disordered" evidence="1">
    <location>
        <begin position="1"/>
        <end position="45"/>
    </location>
</feature>
<sequence>MTIDKRTGKPFKEGQKKSTKGSKANVGKKGGSAPGVKAIKARKRR</sequence>
<organism evidence="2 3">
    <name type="scientific">Hymenobacter humi</name>
    <dbReference type="NCBI Taxonomy" id="1411620"/>
    <lineage>
        <taxon>Bacteria</taxon>
        <taxon>Pseudomonadati</taxon>
        <taxon>Bacteroidota</taxon>
        <taxon>Cytophagia</taxon>
        <taxon>Cytophagales</taxon>
        <taxon>Hymenobacteraceae</taxon>
        <taxon>Hymenobacter</taxon>
    </lineage>
</organism>
<accession>A0ABW2TY85</accession>
<evidence type="ECO:0000256" key="1">
    <source>
        <dbReference type="SAM" id="MobiDB-lite"/>
    </source>
</evidence>
<evidence type="ECO:0000313" key="3">
    <source>
        <dbReference type="Proteomes" id="UP001596513"/>
    </source>
</evidence>
<gene>
    <name evidence="2" type="ORF">ACFQT0_00490</name>
</gene>
<dbReference type="RefSeq" id="WP_380199467.1">
    <property type="nucleotide sequence ID" value="NZ_JBHTEK010000001.1"/>
</dbReference>
<reference evidence="3" key="1">
    <citation type="journal article" date="2019" name="Int. J. Syst. Evol. Microbiol.">
        <title>The Global Catalogue of Microorganisms (GCM) 10K type strain sequencing project: providing services to taxonomists for standard genome sequencing and annotation.</title>
        <authorList>
            <consortium name="The Broad Institute Genomics Platform"/>
            <consortium name="The Broad Institute Genome Sequencing Center for Infectious Disease"/>
            <person name="Wu L."/>
            <person name="Ma J."/>
        </authorList>
    </citation>
    <scope>NUCLEOTIDE SEQUENCE [LARGE SCALE GENOMIC DNA]</scope>
    <source>
        <strain evidence="3">JCM 19635</strain>
    </source>
</reference>
<feature type="compositionally biased region" description="Basic and acidic residues" evidence="1">
    <location>
        <begin position="1"/>
        <end position="16"/>
    </location>
</feature>
<comment type="caution">
    <text evidence="2">The sequence shown here is derived from an EMBL/GenBank/DDBJ whole genome shotgun (WGS) entry which is preliminary data.</text>
</comment>
<evidence type="ECO:0008006" key="4">
    <source>
        <dbReference type="Google" id="ProtNLM"/>
    </source>
</evidence>
<proteinExistence type="predicted"/>
<keyword evidence="3" id="KW-1185">Reference proteome</keyword>
<dbReference type="Proteomes" id="UP001596513">
    <property type="component" value="Unassembled WGS sequence"/>
</dbReference>
<dbReference type="EMBL" id="JBHTEK010000001">
    <property type="protein sequence ID" value="MFC7666077.1"/>
    <property type="molecule type" value="Genomic_DNA"/>
</dbReference>
<name>A0ABW2TY85_9BACT</name>
<protein>
    <recommendedName>
        <fullName evidence="4">30S ribosomal protein THX</fullName>
    </recommendedName>
</protein>
<evidence type="ECO:0000313" key="2">
    <source>
        <dbReference type="EMBL" id="MFC7666077.1"/>
    </source>
</evidence>